<dbReference type="AlphaFoldDB" id="A0A2V1DDC4"/>
<keyword evidence="16" id="KW-1185">Reference proteome</keyword>
<feature type="binding site" evidence="12">
    <location>
        <position position="111"/>
    </location>
    <ligand>
        <name>substrate</name>
    </ligand>
</feature>
<dbReference type="SUPFAM" id="SSF82549">
    <property type="entry name" value="DAK1/DegV-like"/>
    <property type="match status" value="1"/>
</dbReference>
<dbReference type="SMART" id="SM01120">
    <property type="entry name" value="Dak2"/>
    <property type="match status" value="1"/>
</dbReference>
<comment type="similarity">
    <text evidence="3">Belongs to the dihydroxyacetone kinase (DAK) family.</text>
</comment>
<dbReference type="PANTHER" id="PTHR28629">
    <property type="entry name" value="TRIOKINASE/FMN CYCLASE"/>
    <property type="match status" value="1"/>
</dbReference>
<dbReference type="Pfam" id="PF02733">
    <property type="entry name" value="Dak1"/>
    <property type="match status" value="1"/>
</dbReference>
<dbReference type="GO" id="GO:0019588">
    <property type="term" value="P:anaerobic glycerol catabolic process"/>
    <property type="evidence" value="ECO:0007669"/>
    <property type="project" value="UniProtKB-UniPathway"/>
</dbReference>
<keyword evidence="5" id="KW-0547">Nucleotide-binding</keyword>
<dbReference type="PROSITE" id="PS51480">
    <property type="entry name" value="DHAL"/>
    <property type="match status" value="1"/>
</dbReference>
<dbReference type="PANTHER" id="PTHR28629:SF14">
    <property type="entry name" value="DIHYDROXYACETONE KINASE 1"/>
    <property type="match status" value="1"/>
</dbReference>
<dbReference type="Proteomes" id="UP000244855">
    <property type="component" value="Unassembled WGS sequence"/>
</dbReference>
<dbReference type="GO" id="GO:0005829">
    <property type="term" value="C:cytosol"/>
    <property type="evidence" value="ECO:0007669"/>
    <property type="project" value="TreeGrafter"/>
</dbReference>
<name>A0A2V1DDC4_9PLEO</name>
<keyword evidence="4" id="KW-0808">Transferase</keyword>
<evidence type="ECO:0000256" key="4">
    <source>
        <dbReference type="ARBA" id="ARBA00022679"/>
    </source>
</evidence>
<evidence type="ECO:0000259" key="14">
    <source>
        <dbReference type="PROSITE" id="PS51481"/>
    </source>
</evidence>
<dbReference type="NCBIfam" id="TIGR02361">
    <property type="entry name" value="dak_ATP"/>
    <property type="match status" value="1"/>
</dbReference>
<evidence type="ECO:0000256" key="10">
    <source>
        <dbReference type="ARBA" id="ARBA00048898"/>
    </source>
</evidence>
<dbReference type="GO" id="GO:0004371">
    <property type="term" value="F:glycerone kinase activity"/>
    <property type="evidence" value="ECO:0007669"/>
    <property type="project" value="UniProtKB-EC"/>
</dbReference>
<sequence>MSAKHFINDPTHLVTSALQSLPHTNPSVAVDTTNKIIYRRAPNPRHVSLVSGGGSGHEPSFTGFVGAGLLTASVAGTIFASPSAEQIRRCISHRIPQDQGVLVIVMNYTGDVLNFGMGVEKARARGVETGMVVVGDDVGVGRERGGKVGRRGIAGTCLVLKVAGALAARGASLKDVSAVAQLTADNIVSIGSSLSHVHVPGRSVTETGEDELKESEVEIGMGIHNEPGSERKTTDLPGLVKTMLAHCLDPSDKDRHFLDISARDSVVLLINNLGGVSVLELGGITNEVVEQLANDWSIKPVRIISGTFMTSLNGAGFSISLLKLTDTGLGAGASMIELLDAPSEAAGWSPVIKTDTWINQEETIQRQNTNIDETWTSNLRIDPGITQSALTTALNRLIAAEPDITRYDTIVGDGDCGIGLKRGAEAVLEMLQKATKTDDAMTLVQKITQVVELAMDGTSGAIYAIFFNALAHGLNQNAPSSPQPITSEIWSKALESSLQTLGRYTPAKPGDRTLMDALYPFVETLAKGGNMEEAANAAADGAKNTQGMRASLGRTVYVGGEGWQGVPDPGAHGLAELLQGLSEGLRK</sequence>
<evidence type="ECO:0000256" key="9">
    <source>
        <dbReference type="ARBA" id="ARBA00047974"/>
    </source>
</evidence>
<feature type="binding site" evidence="12">
    <location>
        <begin position="54"/>
        <end position="57"/>
    </location>
    <ligand>
        <name>substrate</name>
    </ligand>
</feature>
<dbReference type="UniPathway" id="UPA00617">
    <property type="reaction ID" value="UER00669"/>
</dbReference>
<feature type="domain" description="DhaL" evidence="13">
    <location>
        <begin position="384"/>
        <end position="583"/>
    </location>
</feature>
<accession>A0A2V1DDC4</accession>
<organism evidence="15 16">
    <name type="scientific">Periconia macrospinosa</name>
    <dbReference type="NCBI Taxonomy" id="97972"/>
    <lineage>
        <taxon>Eukaryota</taxon>
        <taxon>Fungi</taxon>
        <taxon>Dikarya</taxon>
        <taxon>Ascomycota</taxon>
        <taxon>Pezizomycotina</taxon>
        <taxon>Dothideomycetes</taxon>
        <taxon>Pleosporomycetidae</taxon>
        <taxon>Pleosporales</taxon>
        <taxon>Massarineae</taxon>
        <taxon>Periconiaceae</taxon>
        <taxon>Periconia</taxon>
    </lineage>
</organism>
<dbReference type="Gene3D" id="3.30.1180.20">
    <property type="entry name" value="Dihydroxyacetone kinase, domain 2"/>
    <property type="match status" value="1"/>
</dbReference>
<dbReference type="FunFam" id="1.25.40.340:FF:000001">
    <property type="entry name" value="Dihydroxyacetone kinase 1"/>
    <property type="match status" value="1"/>
</dbReference>
<reference evidence="15 16" key="1">
    <citation type="journal article" date="2018" name="Sci. Rep.">
        <title>Comparative genomics provides insights into the lifestyle and reveals functional heterogeneity of dark septate endophytic fungi.</title>
        <authorList>
            <person name="Knapp D.G."/>
            <person name="Nemeth J.B."/>
            <person name="Barry K."/>
            <person name="Hainaut M."/>
            <person name="Henrissat B."/>
            <person name="Johnson J."/>
            <person name="Kuo A."/>
            <person name="Lim J.H.P."/>
            <person name="Lipzen A."/>
            <person name="Nolan M."/>
            <person name="Ohm R.A."/>
            <person name="Tamas L."/>
            <person name="Grigoriev I.V."/>
            <person name="Spatafora J.W."/>
            <person name="Nagy L.G."/>
            <person name="Kovacs G.M."/>
        </authorList>
    </citation>
    <scope>NUCLEOTIDE SEQUENCE [LARGE SCALE GENOMIC DNA]</scope>
    <source>
        <strain evidence="15 16">DSE2036</strain>
    </source>
</reference>
<keyword evidence="8" id="KW-0067">ATP-binding</keyword>
<dbReference type="Pfam" id="PF02734">
    <property type="entry name" value="Dak2"/>
    <property type="match status" value="1"/>
</dbReference>
<comment type="pathway">
    <text evidence="2">Polyol metabolism; glycerol fermentation; glycerone phosphate from glycerol (oxidative route): step 2/2.</text>
</comment>
<comment type="function">
    <text evidence="1">Catalyzes both the phosphorylation of dihydroxyacetone and of glyceraldehyde.</text>
</comment>
<dbReference type="Gene3D" id="3.40.50.10440">
    <property type="entry name" value="Dihydroxyacetone kinase, domain 1"/>
    <property type="match status" value="1"/>
</dbReference>
<protein>
    <submittedName>
        <fullName evidence="15">Putative dihydroxyacetone kinase</fullName>
    </submittedName>
</protein>
<evidence type="ECO:0000256" key="5">
    <source>
        <dbReference type="ARBA" id="ARBA00022741"/>
    </source>
</evidence>
<dbReference type="FunFam" id="3.40.50.10440:FF:000002">
    <property type="entry name" value="Dihydroxyacetone kinase"/>
    <property type="match status" value="1"/>
</dbReference>
<evidence type="ECO:0000256" key="6">
    <source>
        <dbReference type="ARBA" id="ARBA00022777"/>
    </source>
</evidence>
<dbReference type="GO" id="GO:0005524">
    <property type="term" value="F:ATP binding"/>
    <property type="evidence" value="ECO:0007669"/>
    <property type="project" value="UniProtKB-KW"/>
</dbReference>
<dbReference type="FunFam" id="3.30.1180.20:FF:000001">
    <property type="entry name" value="Dihydroxyacetone kinase 1"/>
    <property type="match status" value="1"/>
</dbReference>
<feature type="active site" description="Tele-hemiaminal-histidine intermediate" evidence="11">
    <location>
        <position position="224"/>
    </location>
</feature>
<dbReference type="InterPro" id="IPR036117">
    <property type="entry name" value="DhaL_dom_sf"/>
</dbReference>
<dbReference type="InterPro" id="IPR004006">
    <property type="entry name" value="DhaK_dom"/>
</dbReference>
<evidence type="ECO:0000313" key="16">
    <source>
        <dbReference type="Proteomes" id="UP000244855"/>
    </source>
</evidence>
<dbReference type="InterPro" id="IPR004007">
    <property type="entry name" value="DhaL_dom"/>
</dbReference>
<feature type="domain" description="DhaK" evidence="14">
    <location>
        <begin position="9"/>
        <end position="348"/>
    </location>
</feature>
<comment type="catalytic activity">
    <reaction evidence="10">
        <text>dihydroxyacetone + ATP = dihydroxyacetone phosphate + ADP + H(+)</text>
        <dbReference type="Rhea" id="RHEA:15773"/>
        <dbReference type="ChEBI" id="CHEBI:15378"/>
        <dbReference type="ChEBI" id="CHEBI:16016"/>
        <dbReference type="ChEBI" id="CHEBI:30616"/>
        <dbReference type="ChEBI" id="CHEBI:57642"/>
        <dbReference type="ChEBI" id="CHEBI:456216"/>
        <dbReference type="EC" id="2.7.1.29"/>
    </reaction>
</comment>
<dbReference type="GO" id="GO:0050354">
    <property type="term" value="F:triokinase activity"/>
    <property type="evidence" value="ECO:0007669"/>
    <property type="project" value="UniProtKB-EC"/>
</dbReference>
<gene>
    <name evidence="15" type="ORF">DM02DRAFT_675067</name>
</gene>
<dbReference type="PROSITE" id="PS51481">
    <property type="entry name" value="DHAK"/>
    <property type="match status" value="1"/>
</dbReference>
<evidence type="ECO:0000256" key="12">
    <source>
        <dbReference type="PIRSR" id="PIRSR612734-2"/>
    </source>
</evidence>
<evidence type="ECO:0000259" key="13">
    <source>
        <dbReference type="PROSITE" id="PS51480"/>
    </source>
</evidence>
<dbReference type="EMBL" id="KZ805476">
    <property type="protein sequence ID" value="PVH96031.1"/>
    <property type="molecule type" value="Genomic_DNA"/>
</dbReference>
<evidence type="ECO:0000256" key="7">
    <source>
        <dbReference type="ARBA" id="ARBA00022798"/>
    </source>
</evidence>
<proteinExistence type="inferred from homology"/>
<evidence type="ECO:0000256" key="3">
    <source>
        <dbReference type="ARBA" id="ARBA00008757"/>
    </source>
</evidence>
<evidence type="ECO:0000256" key="11">
    <source>
        <dbReference type="PIRSR" id="PIRSR612734-1"/>
    </source>
</evidence>
<evidence type="ECO:0000256" key="8">
    <source>
        <dbReference type="ARBA" id="ARBA00022840"/>
    </source>
</evidence>
<dbReference type="InterPro" id="IPR012734">
    <property type="entry name" value="DhaK_ATP"/>
</dbReference>
<evidence type="ECO:0000256" key="2">
    <source>
        <dbReference type="ARBA" id="ARBA00004778"/>
    </source>
</evidence>
<evidence type="ECO:0000256" key="1">
    <source>
        <dbReference type="ARBA" id="ARBA00003264"/>
    </source>
</evidence>
<evidence type="ECO:0000313" key="15">
    <source>
        <dbReference type="EMBL" id="PVH96031.1"/>
    </source>
</evidence>
<dbReference type="STRING" id="97972.A0A2V1DDC4"/>
<dbReference type="SUPFAM" id="SSF101473">
    <property type="entry name" value="DhaL-like"/>
    <property type="match status" value="1"/>
</dbReference>
<dbReference type="Gene3D" id="1.25.40.340">
    <property type="match status" value="1"/>
</dbReference>
<keyword evidence="6 15" id="KW-0418">Kinase</keyword>
<dbReference type="OrthoDB" id="1724672at2759"/>
<comment type="catalytic activity">
    <reaction evidence="9">
        <text>D-glyceraldehyde + ATP = D-glyceraldehyde 3-phosphate + ADP + H(+)</text>
        <dbReference type="Rhea" id="RHEA:13941"/>
        <dbReference type="ChEBI" id="CHEBI:15378"/>
        <dbReference type="ChEBI" id="CHEBI:17378"/>
        <dbReference type="ChEBI" id="CHEBI:30616"/>
        <dbReference type="ChEBI" id="CHEBI:59776"/>
        <dbReference type="ChEBI" id="CHEBI:456216"/>
        <dbReference type="EC" id="2.7.1.28"/>
    </reaction>
</comment>
<keyword evidence="7" id="KW-0319">Glycerol metabolism</keyword>
<dbReference type="InterPro" id="IPR050861">
    <property type="entry name" value="Dihydroxyacetone_Kinase"/>
</dbReference>